<evidence type="ECO:0000313" key="8">
    <source>
        <dbReference type="EMBL" id="MBO0610379.1"/>
    </source>
</evidence>
<dbReference type="SUPFAM" id="SSF52172">
    <property type="entry name" value="CheY-like"/>
    <property type="match status" value="1"/>
</dbReference>
<evidence type="ECO:0000256" key="1">
    <source>
        <dbReference type="ARBA" id="ARBA00022553"/>
    </source>
</evidence>
<dbReference type="RefSeq" id="WP_207276322.1">
    <property type="nucleotide sequence ID" value="NZ_JAFMPK010000047.1"/>
</dbReference>
<dbReference type="Gene3D" id="3.40.50.2300">
    <property type="match status" value="1"/>
</dbReference>
<keyword evidence="2" id="KW-0805">Transcription regulation</keyword>
<evidence type="ECO:0000259" key="7">
    <source>
        <dbReference type="PROSITE" id="PS50110"/>
    </source>
</evidence>
<name>A0ABS3IDC8_9MICO</name>
<dbReference type="InterPro" id="IPR000792">
    <property type="entry name" value="Tscrpt_reg_LuxR_C"/>
</dbReference>
<evidence type="ECO:0000256" key="5">
    <source>
        <dbReference type="PROSITE-ProRule" id="PRU00169"/>
    </source>
</evidence>
<feature type="domain" description="HTH luxR-type" evidence="6">
    <location>
        <begin position="151"/>
        <end position="216"/>
    </location>
</feature>
<dbReference type="InterPro" id="IPR011006">
    <property type="entry name" value="CheY-like_superfamily"/>
</dbReference>
<gene>
    <name evidence="8" type="ORF">J0911_15200</name>
</gene>
<evidence type="ECO:0000259" key="6">
    <source>
        <dbReference type="PROSITE" id="PS50043"/>
    </source>
</evidence>
<keyword evidence="9" id="KW-1185">Reference proteome</keyword>
<dbReference type="CDD" id="cd17535">
    <property type="entry name" value="REC_NarL-like"/>
    <property type="match status" value="1"/>
</dbReference>
<dbReference type="Pfam" id="PF00196">
    <property type="entry name" value="GerE"/>
    <property type="match status" value="1"/>
</dbReference>
<evidence type="ECO:0000256" key="4">
    <source>
        <dbReference type="ARBA" id="ARBA00023163"/>
    </source>
</evidence>
<evidence type="ECO:0000256" key="3">
    <source>
        <dbReference type="ARBA" id="ARBA00023125"/>
    </source>
</evidence>
<dbReference type="PANTHER" id="PTHR43214">
    <property type="entry name" value="TWO-COMPONENT RESPONSE REGULATOR"/>
    <property type="match status" value="1"/>
</dbReference>
<dbReference type="InterPro" id="IPR001789">
    <property type="entry name" value="Sig_transdc_resp-reg_receiver"/>
</dbReference>
<dbReference type="SUPFAM" id="SSF46894">
    <property type="entry name" value="C-terminal effector domain of the bipartite response regulators"/>
    <property type="match status" value="1"/>
</dbReference>
<dbReference type="CDD" id="cd06170">
    <property type="entry name" value="LuxR_C_like"/>
    <property type="match status" value="1"/>
</dbReference>
<dbReference type="PROSITE" id="PS50110">
    <property type="entry name" value="RESPONSE_REGULATORY"/>
    <property type="match status" value="1"/>
</dbReference>
<dbReference type="InterPro" id="IPR058245">
    <property type="entry name" value="NreC/VraR/RcsB-like_REC"/>
</dbReference>
<sequence length="252" mass="27328">MISVLVVAAQALQRFGLRMLLESTPDTEVVGEADSSAEAVRWTTELHPDVVLMDIRTPGVDGIEATRRIVAAGRRSRILVLTTFDVDRYALAALRAGASGFLLKNTRPEELLAGIRAVAAGGAVIAPGLTRRLLDEFADRLGDDICGPVREDPRLAFLTGREREILVAIGHGLTNGEIAQRFTLSESTVKTHVGRVLAKVGARDRVQAVILAYDLRLTRPADLGPGLARSSGRDRRSRQLRADPLRVIDRSV</sequence>
<keyword evidence="3" id="KW-0238">DNA-binding</keyword>
<keyword evidence="4" id="KW-0804">Transcription</keyword>
<evidence type="ECO:0000256" key="2">
    <source>
        <dbReference type="ARBA" id="ARBA00023015"/>
    </source>
</evidence>
<reference evidence="9" key="1">
    <citation type="submission" date="2023-07" db="EMBL/GenBank/DDBJ databases">
        <title>Myceligenerans salitolerans sp. nov., a halotolerant actinomycete isolated from a salt lake in Xinjiang, China.</title>
        <authorList>
            <person name="Guan T."/>
        </authorList>
    </citation>
    <scope>NUCLEOTIDE SEQUENCE [LARGE SCALE GENOMIC DNA]</scope>
    <source>
        <strain evidence="9">XHU 5031</strain>
    </source>
</reference>
<feature type="domain" description="Response regulatory" evidence="7">
    <location>
        <begin position="3"/>
        <end position="119"/>
    </location>
</feature>
<dbReference type="Proteomes" id="UP000664617">
    <property type="component" value="Unassembled WGS sequence"/>
</dbReference>
<dbReference type="PROSITE" id="PS50043">
    <property type="entry name" value="HTH_LUXR_2"/>
    <property type="match status" value="1"/>
</dbReference>
<dbReference type="PROSITE" id="PS00622">
    <property type="entry name" value="HTH_LUXR_1"/>
    <property type="match status" value="1"/>
</dbReference>
<accession>A0ABS3IDC8</accession>
<dbReference type="InterPro" id="IPR016032">
    <property type="entry name" value="Sig_transdc_resp-reg_C-effctor"/>
</dbReference>
<comment type="caution">
    <text evidence="8">The sequence shown here is derived from an EMBL/GenBank/DDBJ whole genome shotgun (WGS) entry which is preliminary data.</text>
</comment>
<keyword evidence="1 5" id="KW-0597">Phosphoprotein</keyword>
<feature type="modified residue" description="4-aspartylphosphate" evidence="5">
    <location>
        <position position="54"/>
    </location>
</feature>
<organism evidence="8 9">
    <name type="scientific">Myceligenerans salitolerans</name>
    <dbReference type="NCBI Taxonomy" id="1230528"/>
    <lineage>
        <taxon>Bacteria</taxon>
        <taxon>Bacillati</taxon>
        <taxon>Actinomycetota</taxon>
        <taxon>Actinomycetes</taxon>
        <taxon>Micrococcales</taxon>
        <taxon>Promicromonosporaceae</taxon>
        <taxon>Myceligenerans</taxon>
    </lineage>
</organism>
<dbReference type="PRINTS" id="PR00038">
    <property type="entry name" value="HTHLUXR"/>
</dbReference>
<dbReference type="PANTHER" id="PTHR43214:SF24">
    <property type="entry name" value="TRANSCRIPTIONAL REGULATORY PROTEIN NARL-RELATED"/>
    <property type="match status" value="1"/>
</dbReference>
<protein>
    <submittedName>
        <fullName evidence="8">Response regulator transcription factor</fullName>
    </submittedName>
</protein>
<dbReference type="SMART" id="SM00421">
    <property type="entry name" value="HTH_LUXR"/>
    <property type="match status" value="1"/>
</dbReference>
<dbReference type="EMBL" id="JAFMPK010000047">
    <property type="protein sequence ID" value="MBO0610379.1"/>
    <property type="molecule type" value="Genomic_DNA"/>
</dbReference>
<evidence type="ECO:0000313" key="9">
    <source>
        <dbReference type="Proteomes" id="UP000664617"/>
    </source>
</evidence>
<dbReference type="Pfam" id="PF00072">
    <property type="entry name" value="Response_reg"/>
    <property type="match status" value="1"/>
</dbReference>
<proteinExistence type="predicted"/>
<dbReference type="InterPro" id="IPR039420">
    <property type="entry name" value="WalR-like"/>
</dbReference>
<dbReference type="SMART" id="SM00448">
    <property type="entry name" value="REC"/>
    <property type="match status" value="1"/>
</dbReference>